<reference evidence="1 2" key="1">
    <citation type="submission" date="2016-04" db="EMBL/GenBank/DDBJ databases">
        <title>ATOL: Assembling a taxonomically balanced genome-scale reconstruction of the evolutionary history of the Enterobacteriaceae.</title>
        <authorList>
            <person name="Plunkett G.III."/>
            <person name="Neeno-Eckwall E.C."/>
            <person name="Glasner J.D."/>
            <person name="Perna N.T."/>
        </authorList>
    </citation>
    <scope>NUCLEOTIDE SEQUENCE [LARGE SCALE GENOMIC DNA]</scope>
    <source>
        <strain evidence="1 2">ATCC 51603</strain>
    </source>
</reference>
<sequence>MTMVTARNCTETRFNQLWDALHEKSSAENESLFQQELHRCRSKRQRSKLAGRFAGAWQTLFDAFCEGRVFCSLLDSVIHQESISEWQVEELISFTSAQMSTLYKG</sequence>
<gene>
    <name evidence="1" type="ORF">M989_04692</name>
</gene>
<dbReference type="PATRIC" id="fig|1354264.4.peg.4892"/>
<accession>A0A1B7J9A2</accession>
<evidence type="ECO:0000313" key="2">
    <source>
        <dbReference type="Proteomes" id="UP000078386"/>
    </source>
</evidence>
<evidence type="ECO:0000313" key="1">
    <source>
        <dbReference type="EMBL" id="OAT44395.1"/>
    </source>
</evidence>
<dbReference type="AlphaFoldDB" id="A0A1B7J9A2"/>
<name>A0A1B7J9A2_9ENTR</name>
<keyword evidence="2" id="KW-1185">Reference proteome</keyword>
<dbReference type="Proteomes" id="UP000078386">
    <property type="component" value="Unassembled WGS sequence"/>
</dbReference>
<organism evidence="1 2">
    <name type="scientific">Kluyvera georgiana ATCC 51603</name>
    <dbReference type="NCBI Taxonomy" id="1354264"/>
    <lineage>
        <taxon>Bacteria</taxon>
        <taxon>Pseudomonadati</taxon>
        <taxon>Pseudomonadota</taxon>
        <taxon>Gammaproteobacteria</taxon>
        <taxon>Enterobacterales</taxon>
        <taxon>Enterobacteriaceae</taxon>
        <taxon>Kluyvera</taxon>
    </lineage>
</organism>
<protein>
    <submittedName>
        <fullName evidence="1">Uncharacterized protein</fullName>
    </submittedName>
</protein>
<dbReference type="RefSeq" id="WP_020996134.1">
    <property type="nucleotide sequence ID" value="NZ_LXEU01000107.1"/>
</dbReference>
<dbReference type="EMBL" id="LXEU01000107">
    <property type="protein sequence ID" value="OAT44395.1"/>
    <property type="molecule type" value="Genomic_DNA"/>
</dbReference>
<comment type="caution">
    <text evidence="1">The sequence shown here is derived from an EMBL/GenBank/DDBJ whole genome shotgun (WGS) entry which is preliminary data.</text>
</comment>
<proteinExistence type="predicted"/>